<reference evidence="1" key="1">
    <citation type="submission" date="2021-06" db="EMBL/GenBank/DDBJ databases">
        <authorList>
            <person name="Kallberg Y."/>
            <person name="Tangrot J."/>
            <person name="Rosling A."/>
        </authorList>
    </citation>
    <scope>NUCLEOTIDE SEQUENCE</scope>
    <source>
        <strain evidence="1">MA461A</strain>
    </source>
</reference>
<evidence type="ECO:0000313" key="2">
    <source>
        <dbReference type="Proteomes" id="UP000789920"/>
    </source>
</evidence>
<sequence>MHPPPSVTYENADDLFQSIQIFANSQVYTSSEELQRQTSIWLIDYPFELYAGWCAGLWYIEVCNRIHNHDLSENLSGYPMCHRLTEQQLINILEITTSDSHLQEIISTIHQNSLLLLVINKDIYNACDRLRKQSLEGHTPVEALIDKLREGGYMYEYK</sequence>
<organism evidence="1 2">
    <name type="scientific">Racocetra persica</name>
    <dbReference type="NCBI Taxonomy" id="160502"/>
    <lineage>
        <taxon>Eukaryota</taxon>
        <taxon>Fungi</taxon>
        <taxon>Fungi incertae sedis</taxon>
        <taxon>Mucoromycota</taxon>
        <taxon>Glomeromycotina</taxon>
        <taxon>Glomeromycetes</taxon>
        <taxon>Diversisporales</taxon>
        <taxon>Gigasporaceae</taxon>
        <taxon>Racocetra</taxon>
    </lineage>
</organism>
<dbReference type="EMBL" id="CAJVQC010004195">
    <property type="protein sequence ID" value="CAG8537324.1"/>
    <property type="molecule type" value="Genomic_DNA"/>
</dbReference>
<comment type="caution">
    <text evidence="1">The sequence shown here is derived from an EMBL/GenBank/DDBJ whole genome shotgun (WGS) entry which is preliminary data.</text>
</comment>
<protein>
    <submittedName>
        <fullName evidence="1">26957_t:CDS:1</fullName>
    </submittedName>
</protein>
<dbReference type="Proteomes" id="UP000789920">
    <property type="component" value="Unassembled WGS sequence"/>
</dbReference>
<gene>
    <name evidence="1" type="ORF">RPERSI_LOCUS3399</name>
</gene>
<proteinExistence type="predicted"/>
<accession>A0ACA9LNU4</accession>
<evidence type="ECO:0000313" key="1">
    <source>
        <dbReference type="EMBL" id="CAG8537324.1"/>
    </source>
</evidence>
<name>A0ACA9LNU4_9GLOM</name>
<keyword evidence="2" id="KW-1185">Reference proteome</keyword>